<feature type="region of interest" description="Disordered" evidence="1">
    <location>
        <begin position="1"/>
        <end position="54"/>
    </location>
</feature>
<dbReference type="EMBL" id="JAEPRQ010000005">
    <property type="protein sequence ID" value="MBK4217028.1"/>
    <property type="molecule type" value="Genomic_DNA"/>
</dbReference>
<gene>
    <name evidence="2" type="ORF">JJJ17_13915</name>
</gene>
<evidence type="ECO:0000256" key="1">
    <source>
        <dbReference type="SAM" id="MobiDB-lite"/>
    </source>
</evidence>
<evidence type="ECO:0000313" key="3">
    <source>
        <dbReference type="Proteomes" id="UP000640485"/>
    </source>
</evidence>
<dbReference type="AlphaFoldDB" id="A0A934SG47"/>
<reference evidence="2" key="1">
    <citation type="submission" date="2021-01" db="EMBL/GenBank/DDBJ databases">
        <title>Paracoccus amoyensis sp. nov., isolated from the surface seawater along the coast of Xiamen Island, China.</title>
        <authorList>
            <person name="Lyu L."/>
        </authorList>
    </citation>
    <scope>NUCLEOTIDE SEQUENCE</scope>
    <source>
        <strain evidence="2">MJ17</strain>
    </source>
</reference>
<accession>A0A934SG47</accession>
<protein>
    <submittedName>
        <fullName evidence="2">Uncharacterized protein</fullName>
    </submittedName>
</protein>
<dbReference type="Proteomes" id="UP000640485">
    <property type="component" value="Unassembled WGS sequence"/>
</dbReference>
<organism evidence="2 3">
    <name type="scientific">Paracoccus caeni</name>
    <dbReference type="NCBI Taxonomy" id="657651"/>
    <lineage>
        <taxon>Bacteria</taxon>
        <taxon>Pseudomonadati</taxon>
        <taxon>Pseudomonadota</taxon>
        <taxon>Alphaproteobacteria</taxon>
        <taxon>Rhodobacterales</taxon>
        <taxon>Paracoccaceae</taxon>
        <taxon>Paracoccus</taxon>
    </lineage>
</organism>
<name>A0A934SG47_9RHOB</name>
<feature type="compositionally biased region" description="Basic and acidic residues" evidence="1">
    <location>
        <begin position="24"/>
        <end position="54"/>
    </location>
</feature>
<sequence>MGTEQDQDNSNDPKSAETEGVYGDNRRQQDQDNADSKKTGDEGEAPEKKNRLPG</sequence>
<keyword evidence="3" id="KW-1185">Reference proteome</keyword>
<proteinExistence type="predicted"/>
<dbReference type="RefSeq" id="WP_200687455.1">
    <property type="nucleotide sequence ID" value="NZ_JAEPRQ010000005.1"/>
</dbReference>
<evidence type="ECO:0000313" key="2">
    <source>
        <dbReference type="EMBL" id="MBK4217028.1"/>
    </source>
</evidence>
<comment type="caution">
    <text evidence="2">The sequence shown here is derived from an EMBL/GenBank/DDBJ whole genome shotgun (WGS) entry which is preliminary data.</text>
</comment>